<sequence>MLCLFLRIIIGILRPKSINLNNNMKYLQKISALLICAIVLFSCNSKNTSSVSHISVDLTIKRFDKDLFLLKETQDFSQFKKEYADFLPLFSYKVIGLGNPDDPNYMEYLNQFLNDSTMNQVASEVAKVFPNLEEDEADLEQAFKYLKYYFPERNVPKVFAQISGFNQSVVVAEDLIGISLDKYLGEDCEFYSLLATPLYARKNMIPERVSQDVILAYGLTEFPFTPKTDDLISNMIYQGKIRYFVSKLMPGKSEAEAMKYTQEQLDWCKNNEDLIWGYIIEQKHLFNTQYRTIIKYINDGPFTPGMPEDSPSRTGIWIGLQIVKEFMEKNKDYSLSDLMKENDYAMILRSSSYQP</sequence>
<accession>A0ABX1WYA2</accession>
<gene>
    <name evidence="1" type="primary">gldB</name>
    <name evidence="1" type="ORF">ELS83_14370</name>
</gene>
<comment type="caution">
    <text evidence="1">The sequence shown here is derived from an EMBL/GenBank/DDBJ whole genome shotgun (WGS) entry which is preliminary data.</text>
</comment>
<protein>
    <submittedName>
        <fullName evidence="1">Gliding motility lipoprotein GldB</fullName>
    </submittedName>
</protein>
<evidence type="ECO:0000313" key="2">
    <source>
        <dbReference type="Proteomes" id="UP000732105"/>
    </source>
</evidence>
<dbReference type="Pfam" id="PF25594">
    <property type="entry name" value="GldB_lipo"/>
    <property type="match status" value="1"/>
</dbReference>
<dbReference type="NCBIfam" id="TIGR03514">
    <property type="entry name" value="GldB_lipo"/>
    <property type="match status" value="1"/>
</dbReference>
<evidence type="ECO:0000313" key="1">
    <source>
        <dbReference type="EMBL" id="NOU61007.1"/>
    </source>
</evidence>
<dbReference type="Proteomes" id="UP000732105">
    <property type="component" value="Unassembled WGS sequence"/>
</dbReference>
<keyword evidence="1" id="KW-0449">Lipoprotein</keyword>
<reference evidence="1 2" key="1">
    <citation type="submission" date="2018-12" db="EMBL/GenBank/DDBJ databases">
        <title>Marinifilum JC070 sp. nov., a marine bacterium isolated from Yongle Blue Hole in the South China Sea.</title>
        <authorList>
            <person name="Fu T."/>
        </authorList>
    </citation>
    <scope>NUCLEOTIDE SEQUENCE [LARGE SCALE GENOMIC DNA]</scope>
    <source>
        <strain evidence="1 2">JC070</strain>
    </source>
</reference>
<organism evidence="1 2">
    <name type="scientific">Marinifilum caeruleilacunae</name>
    <dbReference type="NCBI Taxonomy" id="2499076"/>
    <lineage>
        <taxon>Bacteria</taxon>
        <taxon>Pseudomonadati</taxon>
        <taxon>Bacteroidota</taxon>
        <taxon>Bacteroidia</taxon>
        <taxon>Marinilabiliales</taxon>
        <taxon>Marinifilaceae</taxon>
    </lineage>
</organism>
<keyword evidence="2" id="KW-1185">Reference proteome</keyword>
<dbReference type="InterPro" id="IPR019853">
    <property type="entry name" value="GldB-like"/>
</dbReference>
<proteinExistence type="predicted"/>
<dbReference type="EMBL" id="RZNH01000026">
    <property type="protein sequence ID" value="NOU61007.1"/>
    <property type="molecule type" value="Genomic_DNA"/>
</dbReference>
<name>A0ABX1WYA2_9BACT</name>